<dbReference type="Proteomes" id="UP001165041">
    <property type="component" value="Unassembled WGS sequence"/>
</dbReference>
<gene>
    <name evidence="2" type="ORF">Kpho02_49820</name>
</gene>
<reference evidence="2" key="1">
    <citation type="submission" date="2023-02" db="EMBL/GenBank/DDBJ databases">
        <title>Kitasatospora phosalacinea NBRC 14627.</title>
        <authorList>
            <person name="Ichikawa N."/>
            <person name="Sato H."/>
            <person name="Tonouchi N."/>
        </authorList>
    </citation>
    <scope>NUCLEOTIDE SEQUENCE</scope>
    <source>
        <strain evidence="2">NBRC 14627</strain>
    </source>
</reference>
<protein>
    <submittedName>
        <fullName evidence="2">Uncharacterized protein</fullName>
    </submittedName>
</protein>
<dbReference type="EMBL" id="BSSA01000019">
    <property type="protein sequence ID" value="GLW72683.1"/>
    <property type="molecule type" value="Genomic_DNA"/>
</dbReference>
<feature type="region of interest" description="Disordered" evidence="1">
    <location>
        <begin position="83"/>
        <end position="113"/>
    </location>
</feature>
<accession>A0A9W6QD28</accession>
<evidence type="ECO:0000313" key="3">
    <source>
        <dbReference type="Proteomes" id="UP001165041"/>
    </source>
</evidence>
<name>A0A9W6QD28_9ACTN</name>
<dbReference type="AlphaFoldDB" id="A0A9W6QD28"/>
<feature type="region of interest" description="Disordered" evidence="1">
    <location>
        <begin position="1"/>
        <end position="45"/>
    </location>
</feature>
<sequence length="113" mass="11599">MTTTTTSPRASTPSPTAPNGSATPATGAAPDRTATAPTADPPEARWEHLLHRLDLTRARLRSDTAAALTALDARLARLDALRGQVARGHDPSGVGPAPPGRTGRPMSARPPAP</sequence>
<proteinExistence type="predicted"/>
<evidence type="ECO:0000256" key="1">
    <source>
        <dbReference type="SAM" id="MobiDB-lite"/>
    </source>
</evidence>
<organism evidence="2 3">
    <name type="scientific">Kitasatospora phosalacinea</name>
    <dbReference type="NCBI Taxonomy" id="2065"/>
    <lineage>
        <taxon>Bacteria</taxon>
        <taxon>Bacillati</taxon>
        <taxon>Actinomycetota</taxon>
        <taxon>Actinomycetes</taxon>
        <taxon>Kitasatosporales</taxon>
        <taxon>Streptomycetaceae</taxon>
        <taxon>Kitasatospora</taxon>
    </lineage>
</organism>
<evidence type="ECO:0000313" key="2">
    <source>
        <dbReference type="EMBL" id="GLW72683.1"/>
    </source>
</evidence>
<comment type="caution">
    <text evidence="2">The sequence shown here is derived from an EMBL/GenBank/DDBJ whole genome shotgun (WGS) entry which is preliminary data.</text>
</comment>
<feature type="compositionally biased region" description="Low complexity" evidence="1">
    <location>
        <begin position="1"/>
        <end position="38"/>
    </location>
</feature>